<feature type="compositionally biased region" description="Polar residues" evidence="1">
    <location>
        <begin position="227"/>
        <end position="239"/>
    </location>
</feature>
<evidence type="ECO:0000313" key="3">
    <source>
        <dbReference type="Proteomes" id="UP000233730"/>
    </source>
</evidence>
<evidence type="ECO:0008006" key="4">
    <source>
        <dbReference type="Google" id="ProtNLM"/>
    </source>
</evidence>
<gene>
    <name evidence="2" type="ORF">CQR46_0546</name>
</gene>
<evidence type="ECO:0000313" key="2">
    <source>
        <dbReference type="EMBL" id="PKU91459.1"/>
    </source>
</evidence>
<dbReference type="AlphaFoldDB" id="A0A2N3QJ04"/>
<name>A0A2N3QJ04_9BIFI</name>
<feature type="compositionally biased region" description="Low complexity" evidence="1">
    <location>
        <begin position="252"/>
        <end position="263"/>
    </location>
</feature>
<protein>
    <recommendedName>
        <fullName evidence="4">DUF4391 domain-containing protein</fullName>
    </recommendedName>
</protein>
<sequence>MALTAMDIGLPSTCSVPVQRGRLTKEAIRNALHPTGKAAKQLAEAIASVQIIATVSPDSVAIPASVTTKQINVLEVDIKEDAAPEEFLRSFSAHLGEQSKHVSKILYVLHRDDGWMVAAYRNANVHAGIATGVMLFGPLSWDTPYLHLRGEHLDDVWDSLCAQTALDDHDPHHIDERIAKQMHIRTLEGSLAKLQKAHNRTTQIATRNRLWEQMAAIRKELSALQGVQQGPAPNSNISNAVHLISPKRTSARSRPSSLTSSQR</sequence>
<dbReference type="Pfam" id="PF14335">
    <property type="entry name" value="DUF4391"/>
    <property type="match status" value="1"/>
</dbReference>
<reference evidence="2 3" key="1">
    <citation type="submission" date="2017-10" db="EMBL/GenBank/DDBJ databases">
        <title>Bifidobacterium genomics.</title>
        <authorList>
            <person name="Lugli G.A."/>
            <person name="Milani C."/>
            <person name="Mancabelli L."/>
        </authorList>
    </citation>
    <scope>NUCLEOTIDE SEQUENCE [LARGE SCALE GENOMIC DNA]</scope>
    <source>
        <strain evidence="2 3">1524B</strain>
    </source>
</reference>
<dbReference type="EMBL" id="PCGZ01000003">
    <property type="protein sequence ID" value="PKU91459.1"/>
    <property type="molecule type" value="Genomic_DNA"/>
</dbReference>
<proteinExistence type="predicted"/>
<organism evidence="2 3">
    <name type="scientific">Bifidobacterium pseudolongum subsp. globosum</name>
    <dbReference type="NCBI Taxonomy" id="1690"/>
    <lineage>
        <taxon>Bacteria</taxon>
        <taxon>Bacillati</taxon>
        <taxon>Actinomycetota</taxon>
        <taxon>Actinomycetes</taxon>
        <taxon>Bifidobacteriales</taxon>
        <taxon>Bifidobacteriaceae</taxon>
        <taxon>Bifidobacterium</taxon>
    </lineage>
</organism>
<evidence type="ECO:0000256" key="1">
    <source>
        <dbReference type="SAM" id="MobiDB-lite"/>
    </source>
</evidence>
<dbReference type="Proteomes" id="UP000233730">
    <property type="component" value="Unassembled WGS sequence"/>
</dbReference>
<comment type="caution">
    <text evidence="2">The sequence shown here is derived from an EMBL/GenBank/DDBJ whole genome shotgun (WGS) entry which is preliminary data.</text>
</comment>
<accession>A0A2N3QJ04</accession>
<dbReference type="InterPro" id="IPR025503">
    <property type="entry name" value="DUF4391"/>
</dbReference>
<feature type="region of interest" description="Disordered" evidence="1">
    <location>
        <begin position="227"/>
        <end position="263"/>
    </location>
</feature>